<name>A0A0E3SIN5_9EURY</name>
<feature type="compositionally biased region" description="Basic and acidic residues" evidence="1">
    <location>
        <begin position="1"/>
        <end position="18"/>
    </location>
</feature>
<dbReference type="Proteomes" id="UP000033101">
    <property type="component" value="Chromosome"/>
</dbReference>
<sequence>MENLKEESVEKGDTDRALLENISRNPNSVQDCYVSYDFQENGNTQENVDRKLYENVSTENPISLEFPRKKDSKYKLEVKIENKDEAVLHKSGVEIHTRSEKTK</sequence>
<evidence type="ECO:0000313" key="2">
    <source>
        <dbReference type="EMBL" id="AKB80432.1"/>
    </source>
</evidence>
<dbReference type="EMBL" id="CP009516">
    <property type="protein sequence ID" value="AKB80432.1"/>
    <property type="molecule type" value="Genomic_DNA"/>
</dbReference>
<dbReference type="RefSeq" id="WP_048142670.1">
    <property type="nucleotide sequence ID" value="NZ_CP009516.1"/>
</dbReference>
<organism evidence="2 3">
    <name type="scientific">Methanosarcina horonobensis HB-1 = JCM 15518</name>
    <dbReference type="NCBI Taxonomy" id="1434110"/>
    <lineage>
        <taxon>Archaea</taxon>
        <taxon>Methanobacteriati</taxon>
        <taxon>Methanobacteriota</taxon>
        <taxon>Stenosarchaea group</taxon>
        <taxon>Methanomicrobia</taxon>
        <taxon>Methanosarcinales</taxon>
        <taxon>Methanosarcinaceae</taxon>
        <taxon>Methanosarcina</taxon>
    </lineage>
</organism>
<dbReference type="OrthoDB" id="135030at2157"/>
<evidence type="ECO:0000256" key="1">
    <source>
        <dbReference type="SAM" id="MobiDB-lite"/>
    </source>
</evidence>
<gene>
    <name evidence="2" type="ORF">MSHOH_3949</name>
</gene>
<dbReference type="STRING" id="1434110.MSHOH_3949"/>
<dbReference type="KEGG" id="mhor:MSHOH_3949"/>
<dbReference type="HOGENOM" id="CLU_2257379_0_0_2"/>
<evidence type="ECO:0000313" key="3">
    <source>
        <dbReference type="Proteomes" id="UP000033101"/>
    </source>
</evidence>
<dbReference type="PATRIC" id="fig|1434110.4.peg.5025"/>
<reference evidence="2 3" key="1">
    <citation type="submission" date="2014-07" db="EMBL/GenBank/DDBJ databases">
        <title>Methanogenic archaea and the global carbon cycle.</title>
        <authorList>
            <person name="Henriksen J.R."/>
            <person name="Luke J."/>
            <person name="Reinhart S."/>
            <person name="Benedict M.N."/>
            <person name="Youngblut N.D."/>
            <person name="Metcalf M.E."/>
            <person name="Whitaker R.J."/>
            <person name="Metcalf W.W."/>
        </authorList>
    </citation>
    <scope>NUCLEOTIDE SEQUENCE [LARGE SCALE GENOMIC DNA]</scope>
    <source>
        <strain evidence="2 3">HB-1</strain>
    </source>
</reference>
<proteinExistence type="predicted"/>
<feature type="region of interest" description="Disordered" evidence="1">
    <location>
        <begin position="1"/>
        <end position="24"/>
    </location>
</feature>
<protein>
    <submittedName>
        <fullName evidence="2">Uncharacterized protein</fullName>
    </submittedName>
</protein>
<dbReference type="GeneID" id="24833316"/>
<accession>A0A0E3SIN5</accession>
<dbReference type="AlphaFoldDB" id="A0A0E3SIN5"/>
<keyword evidence="3" id="KW-1185">Reference proteome</keyword>